<reference evidence="11 16" key="7">
    <citation type="submission" date="2018-07" db="EMBL/GenBank/DDBJ databases">
        <title>Whole Genome Sequence Analysis of Avian Pathogenic E. coli - An Australian Perspective.</title>
        <authorList>
            <person name="Cummins M.L."/>
            <person name="Reid C.J."/>
            <person name="Roy Chowdhury P."/>
            <person name="Bushell R."/>
            <person name="Esbert N."/>
            <person name="Tivendale K.A."/>
            <person name="Noormohammadi A.H."/>
            <person name="Islam S."/>
            <person name="Marenda M.S."/>
            <person name="Browning G.F."/>
            <person name="Markham P.F."/>
            <person name="Djordjevic S.P."/>
        </authorList>
    </citation>
    <scope>NUCLEOTIDE SEQUENCE [LARGE SCALE GENOMIC DNA]</scope>
    <source>
        <strain evidence="11 16">AVC211</strain>
    </source>
</reference>
<dbReference type="InterPro" id="IPR011944">
    <property type="entry name" value="Steroid_delta5-4_isomerase"/>
</dbReference>
<dbReference type="EMBL" id="UGAW01000001">
    <property type="protein sequence ID" value="STG52150.1"/>
    <property type="molecule type" value="Genomic_DNA"/>
</dbReference>
<dbReference type="Proteomes" id="UP000663166">
    <property type="component" value="Chromosome"/>
</dbReference>
<dbReference type="InterPro" id="IPR032710">
    <property type="entry name" value="NTF2-like_dom_sf"/>
</dbReference>
<evidence type="ECO:0000313" key="14">
    <source>
        <dbReference type="Proteomes" id="UP000236598"/>
    </source>
</evidence>
<sequence>MKKINILILCLFSGASWASDVDNVKCIRVDSKDIERLFDRWNESLKTGDAKKVADNYLSDAILLPTVSKKIRITDAERVDYFEHFLKKKPVGEINFRTIRIGCNMALDTGNYTFTFEDKKQVSARYSFAYEWDGKDWKISSHHSSVVPTT</sequence>
<evidence type="ECO:0000313" key="15">
    <source>
        <dbReference type="Proteomes" id="UP000245761"/>
    </source>
</evidence>
<evidence type="ECO:0000313" key="3">
    <source>
        <dbReference type="EMBL" id="CAK1214049.1"/>
    </source>
</evidence>
<name>A0A0D8W6B9_ECOLX</name>
<evidence type="ECO:0000313" key="4">
    <source>
        <dbReference type="EMBL" id="EFH3676688.1"/>
    </source>
</evidence>
<organism evidence="11 16">
    <name type="scientific">Escherichia coli</name>
    <dbReference type="NCBI Taxonomy" id="562"/>
    <lineage>
        <taxon>Bacteria</taxon>
        <taxon>Pseudomonadati</taxon>
        <taxon>Pseudomonadota</taxon>
        <taxon>Gammaproteobacteria</taxon>
        <taxon>Enterobacterales</taxon>
        <taxon>Enterobacteriaceae</taxon>
        <taxon>Escherichia</taxon>
    </lineage>
</organism>
<gene>
    <name evidence="7" type="ORF">BK383_26780</name>
    <name evidence="8" type="ORF">C2M16_26085</name>
    <name evidence="9" type="ORF">DD762_28340</name>
    <name evidence="11" type="ORF">DTL43_27760</name>
    <name evidence="5" type="ORF">ExPECSC038_03152</name>
    <name evidence="4" type="ORF">F9461_26510</name>
    <name evidence="3" type="ORF">FGAF848_39480</name>
    <name evidence="6" type="ORF">HJQ60_005227</name>
    <name evidence="10" type="ORF">JNP96_02765</name>
    <name evidence="12" type="ORF">NCTC11112_02642</name>
</gene>
<dbReference type="Proteomes" id="UP000245761">
    <property type="component" value="Unassembled WGS sequence"/>
</dbReference>
<dbReference type="GO" id="GO:0004683">
    <property type="term" value="F:calcium/calmodulin-dependent protein kinase activity"/>
    <property type="evidence" value="ECO:0007669"/>
    <property type="project" value="InterPro"/>
</dbReference>
<dbReference type="EMBL" id="AASVQO010000044">
    <property type="protein sequence ID" value="EFH3676688.1"/>
    <property type="molecule type" value="Genomic_DNA"/>
</dbReference>
<protein>
    <submittedName>
        <fullName evidence="7">DUF4440 domain-containing protein</fullName>
    </submittedName>
    <submittedName>
        <fullName evidence="11">SgcJ/EcaC family oxidoreductase</fullName>
    </submittedName>
    <submittedName>
        <fullName evidence="12">Uncharacterized protein conserved in bacteria with a cystatin-like fold</fullName>
    </submittedName>
</protein>
<dbReference type="Proteomes" id="UP000184277">
    <property type="component" value="Unassembled WGS sequence"/>
</dbReference>
<dbReference type="RefSeq" id="WP_029400372.1">
    <property type="nucleotide sequence ID" value="NZ_AP027520.1"/>
</dbReference>
<reference evidence="4 19" key="8">
    <citation type="submission" date="2019-12" db="EMBL/GenBank/DDBJ databases">
        <authorList>
            <consortium name="NARMS: The National Antimicrobial Resistance Monitoring System"/>
        </authorList>
    </citation>
    <scope>NUCLEOTIDE SEQUENCE [LARGE SCALE GENOMIC DNA]</scope>
    <source>
        <strain evidence="4 19">CVM N19EC0189</strain>
    </source>
</reference>
<evidence type="ECO:0000256" key="1">
    <source>
        <dbReference type="SAM" id="SignalP"/>
    </source>
</evidence>
<reference evidence="10" key="10">
    <citation type="submission" date="2021-02" db="EMBL/GenBank/DDBJ databases">
        <title>Co-localization of colistin and carbapenem -resistance genes on a novel transferable IncHI2 plasmid in Escherichia coli from chicken-origin.</title>
        <authorList>
            <person name="Hoffmann M."/>
            <person name="Balkey M."/>
            <person name="Ronco T."/>
            <person name="Hendriksen R.S."/>
        </authorList>
    </citation>
    <scope>NUCLEOTIDE SEQUENCE</scope>
    <source>
        <strain evidence="10">CFSAN083829</strain>
    </source>
</reference>
<reference evidence="7 13" key="1">
    <citation type="submission" date="2016-10" db="EMBL/GenBank/DDBJ databases">
        <title>Comprehensive resistome analysis reveals the prevalence of NDM and MCR-1 in Chinese poultry production.</title>
        <authorList>
            <person name="Wang Y."/>
            <person name="Zhang R."/>
            <person name="Li J."/>
            <person name="Wu Z."/>
            <person name="Wenjuan Y."/>
            <person name="Schwarz S."/>
            <person name="Tyrrell J."/>
            <person name="Zheng Y."/>
            <person name="Wang S."/>
            <person name="Shen Z."/>
            <person name="Liu Z."/>
            <person name="Lei L."/>
            <person name="Li M."/>
            <person name="Zhang Q."/>
            <person name="Wu C."/>
            <person name="Zhang Q."/>
            <person name="Wu Y."/>
            <person name="Walsh T."/>
            <person name="Shen J."/>
        </authorList>
    </citation>
    <scope>NUCLEOTIDE SEQUENCE [LARGE SCALE GENOMIC DNA]</scope>
    <source>
        <strain evidence="7 13">570</strain>
    </source>
</reference>
<dbReference type="EMBL" id="CP070393">
    <property type="protein sequence ID" value="QRZ97975.1"/>
    <property type="molecule type" value="Genomic_DNA"/>
</dbReference>
<evidence type="ECO:0000313" key="8">
    <source>
        <dbReference type="EMBL" id="PNY64982.1"/>
    </source>
</evidence>
<dbReference type="EMBL" id="MOKI01000080">
    <property type="protein sequence ID" value="OJR47854.1"/>
    <property type="molecule type" value="Genomic_DNA"/>
</dbReference>
<dbReference type="EMBL" id="CAUZHL010000005">
    <property type="protein sequence ID" value="CAK1214049.1"/>
    <property type="molecule type" value="Genomic_DNA"/>
</dbReference>
<evidence type="ECO:0000313" key="10">
    <source>
        <dbReference type="EMBL" id="QRZ97975.1"/>
    </source>
</evidence>
<dbReference type="EMBL" id="BFIH01000051">
    <property type="protein sequence ID" value="GCO34541.1"/>
    <property type="molecule type" value="Genomic_DNA"/>
</dbReference>
<evidence type="ECO:0000313" key="11">
    <source>
        <dbReference type="EMBL" id="RDA28360.1"/>
    </source>
</evidence>
<dbReference type="SUPFAM" id="SSF54427">
    <property type="entry name" value="NTF2-like"/>
    <property type="match status" value="1"/>
</dbReference>
<evidence type="ECO:0000313" key="9">
    <source>
        <dbReference type="EMBL" id="PWH50214.1"/>
    </source>
</evidence>
<dbReference type="Proteomes" id="UP001190091">
    <property type="component" value="Unassembled WGS sequence"/>
</dbReference>
<evidence type="ECO:0000313" key="6">
    <source>
        <dbReference type="EMBL" id="HAI5335108.1"/>
    </source>
</evidence>
<reference evidence="9 15" key="4">
    <citation type="submission" date="2018-04" db="EMBL/GenBank/DDBJ databases">
        <title>Draft Genomic Sequencing Of Potential Extraintestinal Pathogenic Escherichia coli B8S56 Isolated from Retail Chicken Skin.</title>
        <authorList>
            <person name="Xu A."/>
            <person name="Tilman S."/>
            <person name="Wisser-Parker K."/>
            <person name="Scullen O.J."/>
            <person name="Sommers C."/>
        </authorList>
    </citation>
    <scope>NUCLEOTIDE SEQUENCE [LARGE SCALE GENOMIC DNA]</scope>
    <source>
        <strain evidence="9 15">B8S56</strain>
    </source>
</reference>
<evidence type="ECO:0000313" key="13">
    <source>
        <dbReference type="Proteomes" id="UP000184277"/>
    </source>
</evidence>
<reference evidence="3" key="11">
    <citation type="submission" date="2023-10" db="EMBL/GenBank/DDBJ databases">
        <authorList>
            <person name="Leclercq S."/>
        </authorList>
    </citation>
    <scope>NUCLEOTIDE SEQUENCE</scope>
    <source>
        <strain evidence="3">F848</strain>
    </source>
</reference>
<dbReference type="Proteomes" id="UP000236598">
    <property type="component" value="Unassembled WGS sequence"/>
</dbReference>
<feature type="chain" id="PRO_5014223938" evidence="1">
    <location>
        <begin position="19"/>
        <end position="150"/>
    </location>
</feature>
<dbReference type="InterPro" id="IPR013543">
    <property type="entry name" value="Ca/CaM-dep_prot_kinase-assoc"/>
</dbReference>
<dbReference type="Proteomes" id="UP000253687">
    <property type="component" value="Unassembled WGS sequence"/>
</dbReference>
<dbReference type="Pfam" id="PF08332">
    <property type="entry name" value="CaMKII_AD"/>
    <property type="match status" value="1"/>
</dbReference>
<dbReference type="Proteomes" id="UP000254817">
    <property type="component" value="Unassembled WGS sequence"/>
</dbReference>
<dbReference type="Proteomes" id="UP000300926">
    <property type="component" value="Unassembled WGS sequence"/>
</dbReference>
<reference evidence="8 14" key="3">
    <citation type="submission" date="2018-01" db="EMBL/GenBank/DDBJ databases">
        <title>Draft Genomic Sequencing Of Potential Extraintestinal Pathogenic Escherichia coli B8S18 Isolated From Retail Chicken Skin.</title>
        <authorList>
            <person name="Xu A."/>
            <person name="Tilman S."/>
            <person name="Wisser-Parker K."/>
            <person name="Sheen S."/>
            <person name="Sommers C."/>
        </authorList>
    </citation>
    <scope>NUCLEOTIDE SEQUENCE [LARGE SCALE GENOMIC DNA]</scope>
    <source>
        <strain evidence="8 14">B8S18Com</strain>
    </source>
</reference>
<dbReference type="Proteomes" id="UP000845800">
    <property type="component" value="Unassembled WGS sequence"/>
</dbReference>
<evidence type="ECO:0000259" key="2">
    <source>
        <dbReference type="Pfam" id="PF08332"/>
    </source>
</evidence>
<reference evidence="5 18" key="5">
    <citation type="submission" date="2018-04" db="EMBL/GenBank/DDBJ databases">
        <title>Large scale genomics of bovine and human commensal E. coli to reveal the emerging process of EHEC.</title>
        <authorList>
            <person name="Arimizu Y."/>
            <person name="Ogura Y."/>
        </authorList>
    </citation>
    <scope>NUCLEOTIDE SEQUENCE [LARGE SCALE GENOMIC DNA]</scope>
    <source>
        <strain evidence="5 18">ECSC038</strain>
    </source>
</reference>
<dbReference type="PIRSF" id="PIRSF028470">
    <property type="entry name" value="UCP028470"/>
    <property type="match status" value="1"/>
</dbReference>
<dbReference type="EMBL" id="QEMT01000125">
    <property type="protein sequence ID" value="PWH50214.1"/>
    <property type="molecule type" value="Genomic_DNA"/>
</dbReference>
<dbReference type="GO" id="GO:0005516">
    <property type="term" value="F:calmodulin binding"/>
    <property type="evidence" value="ECO:0007669"/>
    <property type="project" value="InterPro"/>
</dbReference>
<reference evidence="6" key="2">
    <citation type="journal article" date="2018" name="Genome Biol.">
        <title>SKESA: strategic k-mer extension for scrupulous assemblies.</title>
        <authorList>
            <person name="Souvorov A."/>
            <person name="Agarwala R."/>
            <person name="Lipman D.J."/>
        </authorList>
    </citation>
    <scope>NUCLEOTIDE SEQUENCE [LARGE SCALE GENOMIC DNA]</scope>
    <source>
        <strain evidence="6">AMC_487</strain>
    </source>
</reference>
<dbReference type="EMBL" id="PPHQ01000038">
    <property type="protein sequence ID" value="PNY64982.1"/>
    <property type="molecule type" value="Genomic_DNA"/>
</dbReference>
<evidence type="ECO:0000313" key="7">
    <source>
        <dbReference type="EMBL" id="OJR47854.1"/>
    </source>
</evidence>
<dbReference type="EMBL" id="QOGZ01000115">
    <property type="protein sequence ID" value="RDA28360.1"/>
    <property type="molecule type" value="Genomic_DNA"/>
</dbReference>
<reference evidence="6" key="9">
    <citation type="submission" date="2020-03" db="EMBL/GenBank/DDBJ databases">
        <authorList>
            <consortium name="NCBI Pathogen Detection Project"/>
        </authorList>
    </citation>
    <scope>NUCLEOTIDE SEQUENCE</scope>
    <source>
        <strain evidence="6">AMC_487</strain>
    </source>
</reference>
<dbReference type="AlphaFoldDB" id="A0A0D8W6B9"/>
<evidence type="ECO:0000313" key="5">
    <source>
        <dbReference type="EMBL" id="GCO34541.1"/>
    </source>
</evidence>
<accession>A0A0D8W6B9</accession>
<feature type="domain" description="Calcium/calmodulin-dependent protein kinase II association-domain" evidence="2">
    <location>
        <begin position="32"/>
        <end position="147"/>
    </location>
</feature>
<evidence type="ECO:0000313" key="12">
    <source>
        <dbReference type="EMBL" id="STG52150.1"/>
    </source>
</evidence>
<dbReference type="Proteomes" id="UP000534496">
    <property type="component" value="Unassembled WGS sequence"/>
</dbReference>
<dbReference type="InterPro" id="IPR016887">
    <property type="entry name" value="UCP028470_steroid_isom-rel"/>
</dbReference>
<evidence type="ECO:0000313" key="18">
    <source>
        <dbReference type="Proteomes" id="UP000300926"/>
    </source>
</evidence>
<reference evidence="12 17" key="6">
    <citation type="submission" date="2018-06" db="EMBL/GenBank/DDBJ databases">
        <authorList>
            <consortium name="Pathogen Informatics"/>
            <person name="Doyle S."/>
        </authorList>
    </citation>
    <scope>NUCLEOTIDE SEQUENCE [LARGE SCALE GENOMIC DNA]</scope>
    <source>
        <strain evidence="12 17">NCTC11112</strain>
    </source>
</reference>
<feature type="signal peptide" evidence="1">
    <location>
        <begin position="1"/>
        <end position="18"/>
    </location>
</feature>
<dbReference type="EMBL" id="DABERK010000051">
    <property type="protein sequence ID" value="HAI5335108.1"/>
    <property type="molecule type" value="Genomic_DNA"/>
</dbReference>
<dbReference type="NCBIfam" id="TIGR02246">
    <property type="entry name" value="SgcJ/EcaC family oxidoreductase"/>
    <property type="match status" value="1"/>
</dbReference>
<evidence type="ECO:0000313" key="19">
    <source>
        <dbReference type="Proteomes" id="UP000534496"/>
    </source>
</evidence>
<dbReference type="Gene3D" id="3.10.450.50">
    <property type="match status" value="1"/>
</dbReference>
<evidence type="ECO:0000313" key="16">
    <source>
        <dbReference type="Proteomes" id="UP000253687"/>
    </source>
</evidence>
<evidence type="ECO:0000313" key="17">
    <source>
        <dbReference type="Proteomes" id="UP000254817"/>
    </source>
</evidence>
<proteinExistence type="predicted"/>
<keyword evidence="1" id="KW-0732">Signal</keyword>